<evidence type="ECO:0000313" key="2">
    <source>
        <dbReference type="EMBL" id="MQP10875.1"/>
    </source>
</evidence>
<feature type="signal peptide" evidence="1">
    <location>
        <begin position="1"/>
        <end position="21"/>
    </location>
</feature>
<dbReference type="EMBL" id="VZAD01000023">
    <property type="protein sequence ID" value="MQP10875.1"/>
    <property type="molecule type" value="Genomic_DNA"/>
</dbReference>
<dbReference type="AlphaFoldDB" id="A0A6A7W8Z4"/>
<keyword evidence="3" id="KW-1185">Reference proteome</keyword>
<dbReference type="PROSITE" id="PS51257">
    <property type="entry name" value="PROKAR_LIPOPROTEIN"/>
    <property type="match status" value="1"/>
</dbReference>
<dbReference type="RefSeq" id="WP_158462727.1">
    <property type="nucleotide sequence ID" value="NZ_VZAD01000023.1"/>
</dbReference>
<dbReference type="InterPro" id="IPR025049">
    <property type="entry name" value="Mfa-like_1"/>
</dbReference>
<dbReference type="CDD" id="cd13121">
    <property type="entry name" value="BF2867_like_C"/>
    <property type="match status" value="1"/>
</dbReference>
<dbReference type="OrthoDB" id="1164152at2"/>
<evidence type="ECO:0000313" key="3">
    <source>
        <dbReference type="Proteomes" id="UP000384372"/>
    </source>
</evidence>
<organism evidence="2 3">
    <name type="scientific">Segatella copri</name>
    <dbReference type="NCBI Taxonomy" id="165179"/>
    <lineage>
        <taxon>Bacteria</taxon>
        <taxon>Pseudomonadati</taxon>
        <taxon>Bacteroidota</taxon>
        <taxon>Bacteroidia</taxon>
        <taxon>Bacteroidales</taxon>
        <taxon>Prevotellaceae</taxon>
        <taxon>Segatella</taxon>
    </lineage>
</organism>
<dbReference type="Gene3D" id="2.60.40.2620">
    <property type="entry name" value="Fimbrillin-like"/>
    <property type="match status" value="1"/>
</dbReference>
<dbReference type="Pfam" id="PF13149">
    <property type="entry name" value="Mfa_like_1"/>
    <property type="match status" value="1"/>
</dbReference>
<dbReference type="CDD" id="cd13120">
    <property type="entry name" value="BF2867_like_N"/>
    <property type="match status" value="1"/>
</dbReference>
<gene>
    <name evidence="2" type="ORF">F7D20_02605</name>
</gene>
<feature type="chain" id="PRO_5025493973" evidence="1">
    <location>
        <begin position="22"/>
        <end position="323"/>
    </location>
</feature>
<proteinExistence type="predicted"/>
<name>A0A6A7W8Z4_9BACT</name>
<reference evidence="2 3" key="1">
    <citation type="submission" date="2019-09" db="EMBL/GenBank/DDBJ databases">
        <title>Distinct polysaccharide growth profiles of human intestinal Prevotella copri isolates.</title>
        <authorList>
            <person name="Fehlner-Peach H."/>
            <person name="Magnabosco C."/>
            <person name="Raghavan V."/>
            <person name="Scher J.U."/>
            <person name="Tett A."/>
            <person name="Cox L.M."/>
            <person name="Gottsegen C."/>
            <person name="Watters A."/>
            <person name="Wiltshire- Gordon J.D."/>
            <person name="Segata N."/>
            <person name="Bonneau R."/>
            <person name="Littman D.R."/>
        </authorList>
    </citation>
    <scope>NUCLEOTIDE SEQUENCE [LARGE SCALE GENOMIC DNA]</scope>
    <source>
        <strain evidence="3">iAQ1173</strain>
    </source>
</reference>
<keyword evidence="1" id="KW-0732">Signal</keyword>
<comment type="caution">
    <text evidence="2">The sequence shown here is derived from an EMBL/GenBank/DDBJ whole genome shotgun (WGS) entry which is preliminary data.</text>
</comment>
<dbReference type="InterPro" id="IPR042278">
    <property type="entry name" value="Mfa-like_1_N"/>
</dbReference>
<accession>A0A6A7W8Z4</accession>
<protein>
    <submittedName>
        <fullName evidence="2">Fimbrillin family protein</fullName>
    </submittedName>
</protein>
<dbReference type="Proteomes" id="UP000384372">
    <property type="component" value="Unassembled WGS sequence"/>
</dbReference>
<sequence length="323" mass="35817">MKKLFLIGMAAVSMMWASCSSDEYVEMANNKNAIEFKTFVNNSTRATDLTTASLMKFKLWGRMEKEDGTNKGGKPFDGTDFNRTGSTWNYTGNVYWEKDYKYSFQALAPHDAYTFNAPDNYGEWGSLSFDNKTGETDLIYAGKIADIYRGGTCPAAVNLNFNHLLSRVRFQFKNGMDDGSVVTVSNVKITNAYSKGTATLGENLADVVWTPTDPTELVFGDMTGKVDDFTGISDHKYMIPATATDYNITFVVTRVHHGVTDTYNHSAKVSGLVLEKNKSYQLAATLDATNIDPENPDLCKIEFSVTVNNFEDFVDNTVTVPGN</sequence>
<evidence type="ECO:0000256" key="1">
    <source>
        <dbReference type="SAM" id="SignalP"/>
    </source>
</evidence>